<dbReference type="SUPFAM" id="SSF53098">
    <property type="entry name" value="Ribonuclease H-like"/>
    <property type="match status" value="1"/>
</dbReference>
<dbReference type="EnsemblPlants" id="QL01p000570:mrna">
    <property type="protein sequence ID" value="QL01p000570:mrna:CDS:1"/>
    <property type="gene ID" value="QL01p000570"/>
</dbReference>
<dbReference type="EMBL" id="LRBV02000001">
    <property type="status" value="NOT_ANNOTATED_CDS"/>
    <property type="molecule type" value="Genomic_DNA"/>
</dbReference>
<dbReference type="InterPro" id="IPR044730">
    <property type="entry name" value="RNase_H-like_dom_plant"/>
</dbReference>
<dbReference type="Proteomes" id="UP000594261">
    <property type="component" value="Chromosome 1"/>
</dbReference>
<evidence type="ECO:0000313" key="2">
    <source>
        <dbReference type="EnsemblPlants" id="QL01p000570:mrna:CDS:1"/>
    </source>
</evidence>
<accession>A0A7N2KK54</accession>
<reference evidence="2" key="2">
    <citation type="submission" date="2021-01" db="UniProtKB">
        <authorList>
            <consortium name="EnsemblPlants"/>
        </authorList>
    </citation>
    <scope>IDENTIFICATION</scope>
</reference>
<dbReference type="InterPro" id="IPR012337">
    <property type="entry name" value="RNaseH-like_sf"/>
</dbReference>
<reference evidence="2 3" key="1">
    <citation type="journal article" date="2016" name="G3 (Bethesda)">
        <title>First Draft Assembly and Annotation of the Genome of a California Endemic Oak Quercus lobata Nee (Fagaceae).</title>
        <authorList>
            <person name="Sork V.L."/>
            <person name="Fitz-Gibbon S.T."/>
            <person name="Puiu D."/>
            <person name="Crepeau M."/>
            <person name="Gugger P.F."/>
            <person name="Sherman R."/>
            <person name="Stevens K."/>
            <person name="Langley C.H."/>
            <person name="Pellegrini M."/>
            <person name="Salzberg S.L."/>
        </authorList>
    </citation>
    <scope>NUCLEOTIDE SEQUENCE [LARGE SCALE GENOMIC DNA]</scope>
    <source>
        <strain evidence="3">cv. SW786</strain>
    </source>
</reference>
<dbReference type="InterPro" id="IPR053151">
    <property type="entry name" value="RNase_H-like"/>
</dbReference>
<name>A0A7N2KK54_QUELO</name>
<dbReference type="GO" id="GO:0003676">
    <property type="term" value="F:nucleic acid binding"/>
    <property type="evidence" value="ECO:0007669"/>
    <property type="project" value="InterPro"/>
</dbReference>
<evidence type="ECO:0000313" key="3">
    <source>
        <dbReference type="Proteomes" id="UP000594261"/>
    </source>
</evidence>
<keyword evidence="3" id="KW-1185">Reference proteome</keyword>
<dbReference type="GO" id="GO:0004523">
    <property type="term" value="F:RNA-DNA hybrid ribonuclease activity"/>
    <property type="evidence" value="ECO:0007669"/>
    <property type="project" value="InterPro"/>
</dbReference>
<sequence>MTQTTTLPLRGWYKLNTDGSSLGNSGAAGGGGVIRDASSAWIRAFSINIGSTTSFLAELWALRDGLIMCKELQLHAVEVELDARVVSDLMNHNGGSNEVNSSLVADCRLLIAQMP</sequence>
<proteinExistence type="predicted"/>
<dbReference type="InterPro" id="IPR002156">
    <property type="entry name" value="RNaseH_domain"/>
</dbReference>
<feature type="domain" description="RNase H type-1" evidence="1">
    <location>
        <begin position="9"/>
        <end position="115"/>
    </location>
</feature>
<dbReference type="Gramene" id="QL01p000475:mrna">
    <property type="protein sequence ID" value="QL01p000475:mrna:CDS:2"/>
    <property type="gene ID" value="QL01p000475"/>
</dbReference>
<dbReference type="PANTHER" id="PTHR47723:SF19">
    <property type="entry name" value="POLYNUCLEOTIDYL TRANSFERASE, RIBONUCLEASE H-LIKE SUPERFAMILY PROTEIN"/>
    <property type="match status" value="1"/>
</dbReference>
<dbReference type="PROSITE" id="PS50879">
    <property type="entry name" value="RNASE_H_1"/>
    <property type="match status" value="1"/>
</dbReference>
<organism evidence="2 3">
    <name type="scientific">Quercus lobata</name>
    <name type="common">Valley oak</name>
    <dbReference type="NCBI Taxonomy" id="97700"/>
    <lineage>
        <taxon>Eukaryota</taxon>
        <taxon>Viridiplantae</taxon>
        <taxon>Streptophyta</taxon>
        <taxon>Embryophyta</taxon>
        <taxon>Tracheophyta</taxon>
        <taxon>Spermatophyta</taxon>
        <taxon>Magnoliopsida</taxon>
        <taxon>eudicotyledons</taxon>
        <taxon>Gunneridae</taxon>
        <taxon>Pentapetalae</taxon>
        <taxon>rosids</taxon>
        <taxon>fabids</taxon>
        <taxon>Fagales</taxon>
        <taxon>Fagaceae</taxon>
        <taxon>Quercus</taxon>
    </lineage>
</organism>
<protein>
    <recommendedName>
        <fullName evidence="1">RNase H type-1 domain-containing protein</fullName>
    </recommendedName>
</protein>
<dbReference type="InterPro" id="IPR036397">
    <property type="entry name" value="RNaseH_sf"/>
</dbReference>
<dbReference type="Gramene" id="QL01p000570:mrna">
    <property type="protein sequence ID" value="QL01p000570:mrna:CDS:1"/>
    <property type="gene ID" value="QL01p000570"/>
</dbReference>
<dbReference type="Pfam" id="PF13456">
    <property type="entry name" value="RVT_3"/>
    <property type="match status" value="1"/>
</dbReference>
<dbReference type="Gene3D" id="3.30.420.10">
    <property type="entry name" value="Ribonuclease H-like superfamily/Ribonuclease H"/>
    <property type="match status" value="1"/>
</dbReference>
<dbReference type="OMA" id="PWIARIN"/>
<dbReference type="CDD" id="cd06222">
    <property type="entry name" value="RNase_H_like"/>
    <property type="match status" value="1"/>
</dbReference>
<dbReference type="InParanoid" id="A0A7N2KK54"/>
<dbReference type="EnsemblPlants" id="QL01p000475:mrna">
    <property type="protein sequence ID" value="QL01p000475:mrna:CDS:2"/>
    <property type="gene ID" value="QL01p000475"/>
</dbReference>
<dbReference type="AlphaFoldDB" id="A0A7N2KK54"/>
<dbReference type="PANTHER" id="PTHR47723">
    <property type="entry name" value="OS05G0353850 PROTEIN"/>
    <property type="match status" value="1"/>
</dbReference>
<evidence type="ECO:0000259" key="1">
    <source>
        <dbReference type="PROSITE" id="PS50879"/>
    </source>
</evidence>